<evidence type="ECO:0000256" key="7">
    <source>
        <dbReference type="HAMAP-Rule" id="MF_00038"/>
    </source>
</evidence>
<dbReference type="Proteomes" id="UP000184088">
    <property type="component" value="Unassembled WGS sequence"/>
</dbReference>
<dbReference type="GO" id="GO:0009252">
    <property type="term" value="P:peptidoglycan biosynthetic process"/>
    <property type="evidence" value="ECO:0007669"/>
    <property type="project" value="UniProtKB-UniRule"/>
</dbReference>
<dbReference type="InterPro" id="IPR000715">
    <property type="entry name" value="Glycosyl_transferase_4"/>
</dbReference>
<evidence type="ECO:0000256" key="8">
    <source>
        <dbReference type="NCBIfam" id="TIGR00445"/>
    </source>
</evidence>
<evidence type="ECO:0000256" key="9">
    <source>
        <dbReference type="PIRSR" id="PIRSR600715-1"/>
    </source>
</evidence>
<keyword evidence="3 7" id="KW-0808">Transferase</keyword>
<dbReference type="EMBL" id="FQVH01000001">
    <property type="protein sequence ID" value="SHE38680.1"/>
    <property type="molecule type" value="Genomic_DNA"/>
</dbReference>
<dbReference type="PROSITE" id="PS01348">
    <property type="entry name" value="MRAY_2"/>
    <property type="match status" value="1"/>
</dbReference>
<keyword evidence="7" id="KW-0132">Cell division</keyword>
<evidence type="ECO:0000256" key="2">
    <source>
        <dbReference type="ARBA" id="ARBA00005583"/>
    </source>
</evidence>
<keyword evidence="7 9" id="KW-0479">Metal-binding</keyword>
<keyword evidence="7" id="KW-1003">Cell membrane</keyword>
<dbReference type="GO" id="GO:0046872">
    <property type="term" value="F:metal ion binding"/>
    <property type="evidence" value="ECO:0007669"/>
    <property type="project" value="UniProtKB-KW"/>
</dbReference>
<evidence type="ECO:0000313" key="11">
    <source>
        <dbReference type="Proteomes" id="UP000184088"/>
    </source>
</evidence>
<feature type="transmembrane region" description="Helical" evidence="7">
    <location>
        <begin position="53"/>
        <end position="74"/>
    </location>
</feature>
<dbReference type="GO" id="GO:0051301">
    <property type="term" value="P:cell division"/>
    <property type="evidence" value="ECO:0007669"/>
    <property type="project" value="UniProtKB-KW"/>
</dbReference>
<dbReference type="GO" id="GO:0005886">
    <property type="term" value="C:plasma membrane"/>
    <property type="evidence" value="ECO:0007669"/>
    <property type="project" value="UniProtKB-SubCell"/>
</dbReference>
<feature type="transmembrane region" description="Helical" evidence="7">
    <location>
        <begin position="80"/>
        <end position="102"/>
    </location>
</feature>
<feature type="binding site" evidence="9">
    <location>
        <position position="229"/>
    </location>
    <ligand>
        <name>Mg(2+)</name>
        <dbReference type="ChEBI" id="CHEBI:18420"/>
    </ligand>
</feature>
<dbReference type="GO" id="GO:0051992">
    <property type="term" value="F:UDP-N-acetylmuramoyl-L-alanyl-D-glutamyl-meso-2,6-diaminopimelyl-D-alanyl-D-alanine:undecaprenyl-phosphate transferase activity"/>
    <property type="evidence" value="ECO:0007669"/>
    <property type="project" value="RHEA"/>
</dbReference>
<comment type="similarity">
    <text evidence="2 7">Belongs to the glycosyltransferase 4 family. MraY subfamily.</text>
</comment>
<dbReference type="Pfam" id="PF00953">
    <property type="entry name" value="Glycos_transf_4"/>
    <property type="match status" value="1"/>
</dbReference>
<keyword evidence="7" id="KW-0131">Cell cycle</keyword>
<comment type="catalytic activity">
    <reaction evidence="7">
        <text>UDP-N-acetyl-alpha-D-muramoyl-L-alanyl-gamma-D-glutamyl-meso-2,6-diaminopimeloyl-D-alanyl-D-alanine + di-trans,octa-cis-undecaprenyl phosphate = di-trans,octa-cis-undecaprenyl diphospho-N-acetyl-alpha-D-muramoyl-L-alanyl-D-glutamyl-meso-2,6-diaminopimeloyl-D-alanyl-D-alanine + UMP</text>
        <dbReference type="Rhea" id="RHEA:28386"/>
        <dbReference type="ChEBI" id="CHEBI:57865"/>
        <dbReference type="ChEBI" id="CHEBI:60392"/>
        <dbReference type="ChEBI" id="CHEBI:61386"/>
        <dbReference type="ChEBI" id="CHEBI:61387"/>
        <dbReference type="EC" id="2.7.8.13"/>
    </reaction>
</comment>
<dbReference type="HAMAP" id="MF_00038">
    <property type="entry name" value="MraY"/>
    <property type="match status" value="1"/>
</dbReference>
<proteinExistence type="inferred from homology"/>
<protein>
    <recommendedName>
        <fullName evidence="7 8">Phospho-N-acetylmuramoyl-pentapeptide-transferase</fullName>
        <ecNumber evidence="7 8">2.7.8.13</ecNumber>
    </recommendedName>
    <alternativeName>
        <fullName evidence="7">UDP-MurNAc-pentapeptide phosphotransferase</fullName>
    </alternativeName>
</protein>
<feature type="transmembrane region" description="Helical" evidence="7">
    <location>
        <begin position="177"/>
        <end position="195"/>
    </location>
</feature>
<evidence type="ECO:0000313" key="10">
    <source>
        <dbReference type="EMBL" id="SHE38680.1"/>
    </source>
</evidence>
<dbReference type="PROSITE" id="PS01347">
    <property type="entry name" value="MRAY_1"/>
    <property type="match status" value="1"/>
</dbReference>
<dbReference type="EC" id="2.7.8.13" evidence="7 8"/>
<feature type="transmembrane region" description="Helical" evidence="7">
    <location>
        <begin position="300"/>
        <end position="319"/>
    </location>
</feature>
<feature type="transmembrane region" description="Helical" evidence="7">
    <location>
        <begin position="6"/>
        <end position="32"/>
    </location>
</feature>
<dbReference type="CDD" id="cd06852">
    <property type="entry name" value="GT_MraY"/>
    <property type="match status" value="1"/>
</dbReference>
<feature type="transmembrane region" description="Helical" evidence="7">
    <location>
        <begin position="149"/>
        <end position="170"/>
    </location>
</feature>
<reference evidence="10 11" key="1">
    <citation type="submission" date="2016-11" db="EMBL/GenBank/DDBJ databases">
        <authorList>
            <person name="Jaros S."/>
            <person name="Januszkiewicz K."/>
            <person name="Wedrychowicz H."/>
        </authorList>
    </citation>
    <scope>NUCLEOTIDE SEQUENCE [LARGE SCALE GENOMIC DNA]</scope>
    <source>
        <strain evidence="10 11">DSM 17918</strain>
    </source>
</reference>
<dbReference type="GO" id="GO:0008360">
    <property type="term" value="P:regulation of cell shape"/>
    <property type="evidence" value="ECO:0007669"/>
    <property type="project" value="UniProtKB-KW"/>
</dbReference>
<dbReference type="GO" id="GO:0071555">
    <property type="term" value="P:cell wall organization"/>
    <property type="evidence" value="ECO:0007669"/>
    <property type="project" value="UniProtKB-KW"/>
</dbReference>
<dbReference type="GO" id="GO:0008963">
    <property type="term" value="F:phospho-N-acetylmuramoyl-pentapeptide-transferase activity"/>
    <property type="evidence" value="ECO:0007669"/>
    <property type="project" value="UniProtKB-UniRule"/>
</dbReference>
<keyword evidence="7" id="KW-0133">Cell shape</keyword>
<dbReference type="NCBIfam" id="TIGR00445">
    <property type="entry name" value="mraY"/>
    <property type="match status" value="1"/>
</dbReference>
<keyword evidence="4 7" id="KW-0812">Transmembrane</keyword>
<dbReference type="PANTHER" id="PTHR22926">
    <property type="entry name" value="PHOSPHO-N-ACETYLMURAMOYL-PENTAPEPTIDE-TRANSFERASE"/>
    <property type="match status" value="1"/>
</dbReference>
<comment type="pathway">
    <text evidence="7">Cell wall biogenesis; peptidoglycan biosynthesis.</text>
</comment>
<keyword evidence="6 7" id="KW-0472">Membrane</keyword>
<evidence type="ECO:0000256" key="1">
    <source>
        <dbReference type="ARBA" id="ARBA00004141"/>
    </source>
</evidence>
<keyword evidence="7" id="KW-0961">Cell wall biogenesis/degradation</keyword>
<dbReference type="Pfam" id="PF10555">
    <property type="entry name" value="MraY_sig1"/>
    <property type="match status" value="1"/>
</dbReference>
<feature type="transmembrane region" description="Helical" evidence="7">
    <location>
        <begin position="114"/>
        <end position="129"/>
    </location>
</feature>
<keyword evidence="11" id="KW-1185">Reference proteome</keyword>
<feature type="binding site" evidence="9">
    <location>
        <position position="169"/>
    </location>
    <ligand>
        <name>Mg(2+)</name>
        <dbReference type="ChEBI" id="CHEBI:18420"/>
    </ligand>
</feature>
<evidence type="ECO:0000256" key="6">
    <source>
        <dbReference type="ARBA" id="ARBA00023136"/>
    </source>
</evidence>
<keyword evidence="5 7" id="KW-1133">Transmembrane helix</keyword>
<name>A0A1M4T2M5_9THEO</name>
<dbReference type="InterPro" id="IPR003524">
    <property type="entry name" value="PNAcMuramoyl-5peptid_Trfase"/>
</dbReference>
<accession>A0A1M4T2M5</accession>
<dbReference type="AlphaFoldDB" id="A0A1M4T2M5"/>
<comment type="function">
    <text evidence="7">Catalyzes the initial step of the lipid cycle reactions in the biosynthesis of the cell wall peptidoglycan: transfers peptidoglycan precursor phospho-MurNAc-pentapeptide from UDP-MurNAc-pentapeptide onto the lipid carrier undecaprenyl phosphate, yielding undecaprenyl-pyrophosphoryl-MurNAc-pentapeptide, known as lipid I.</text>
</comment>
<dbReference type="STRING" id="1121256.SAMN02746089_00199"/>
<sequence>MRIFTQLIIVTITSFVISLLTGPLIIPTLRALKFGQTERDDGPKSHLAKNGTPTMGGIIFMVGIIISSLIFIPVNKDKLVLLLVTLGFGLIGFIDDLLKVVFKRSLGLKARSKLVLQFIMAALLAYYAYRHPGVGTKLYIPFSKDMVDLGNMFIPFTIFVVVGTVNSVNITDGLDGLASGITFIISAFFAVVSMGMNNLPVALFSGSVTGATLAFLRYNSYPAQVFMGDTGAFLLGGALSAIAVLTRLQLLLPIVGLIFVVEALSVIIQVSSFRLTGKRVFKMSPIHHHFELSGWHETKVVHVFWIVTLMLVVLSFILMTL</sequence>
<gene>
    <name evidence="7" type="primary">mraY</name>
    <name evidence="10" type="ORF">SAMN02746089_00199</name>
</gene>
<evidence type="ECO:0000256" key="5">
    <source>
        <dbReference type="ARBA" id="ARBA00022989"/>
    </source>
</evidence>
<feature type="transmembrane region" description="Helical" evidence="7">
    <location>
        <begin position="251"/>
        <end position="273"/>
    </location>
</feature>
<keyword evidence="7" id="KW-0573">Peptidoglycan synthesis</keyword>
<dbReference type="PANTHER" id="PTHR22926:SF5">
    <property type="entry name" value="PHOSPHO-N-ACETYLMURAMOYL-PENTAPEPTIDE-TRANSFERASE HOMOLOG"/>
    <property type="match status" value="1"/>
</dbReference>
<evidence type="ECO:0000256" key="3">
    <source>
        <dbReference type="ARBA" id="ARBA00022679"/>
    </source>
</evidence>
<comment type="subcellular location">
    <subcellularLocation>
        <location evidence="7">Cell membrane</location>
        <topology evidence="7">Multi-pass membrane protein</topology>
    </subcellularLocation>
    <subcellularLocation>
        <location evidence="1">Membrane</location>
        <topology evidence="1">Multi-pass membrane protein</topology>
    </subcellularLocation>
</comment>
<feature type="transmembrane region" description="Helical" evidence="7">
    <location>
        <begin position="225"/>
        <end position="245"/>
    </location>
</feature>
<comment type="cofactor">
    <cofactor evidence="7 9">
        <name>Mg(2+)</name>
        <dbReference type="ChEBI" id="CHEBI:18420"/>
    </cofactor>
</comment>
<organism evidence="10 11">
    <name type="scientific">Caldanaerobius fijiensis DSM 17918</name>
    <dbReference type="NCBI Taxonomy" id="1121256"/>
    <lineage>
        <taxon>Bacteria</taxon>
        <taxon>Bacillati</taxon>
        <taxon>Bacillota</taxon>
        <taxon>Clostridia</taxon>
        <taxon>Thermoanaerobacterales</taxon>
        <taxon>Thermoanaerobacteraceae</taxon>
        <taxon>Caldanaerobius</taxon>
    </lineage>
</organism>
<dbReference type="InterPro" id="IPR018480">
    <property type="entry name" value="PNAcMuramoyl-5peptid_Trfase_CS"/>
</dbReference>
<keyword evidence="7 9" id="KW-0460">Magnesium</keyword>
<dbReference type="UniPathway" id="UPA00219"/>
<evidence type="ECO:0000256" key="4">
    <source>
        <dbReference type="ARBA" id="ARBA00022692"/>
    </source>
</evidence>